<feature type="region of interest" description="Disordered" evidence="2">
    <location>
        <begin position="73"/>
        <end position="102"/>
    </location>
</feature>
<accession>A0A7J5YYZ7</accession>
<dbReference type="AlphaFoldDB" id="A0A7J5YYZ7"/>
<sequence>MIPDSERLGPVLQDRFIPPGTTRQDKARHASRPSTRPLSLNFSTFSAPPPSPDMDSSSEHPIRRTLHRLKLMSSPSLSELGKSEKGSPEERGEKQKKGGSNATWNSIHNAVIAVFQKKGLADNELYVLNEGVRHLLKTELGFFFTEYLQNQLLTKGMVILRDKIRFYEGQKLLDSLAETWDFFFCDVLSMLQAIFHPVQGKEPSVRQLALLHFRNTIVLSVKLEDALSRPRARVPPSVTQMLLILQGVHESRGVNEEYLRLESLIQKVVSPYLGTHGLYSEDGAESHCCVLGETVNLKKKSKNCHVSGKRHKVNPPFLLLCLSEKRSPWGWSKSTDQPSKNPVVRSKSYNIPLLLTPVAEYDPDASSVGSGGIRRHSACEIITCLEEQGLAYADLASGSELSGPSSNRLCVGSQFNGIVQAGAGAMALPLSSASIHLFQSSGALHGTEATTTMTDLSKGASSSPPSESSSPETIIGQVLDSADSDSDGIFIDFPPHSSEAMGYCRDSRQSTV</sequence>
<dbReference type="InterPro" id="IPR013745">
    <property type="entry name" value="Bit61/PRR5"/>
</dbReference>
<dbReference type="PANTHER" id="PTHR32428:SF4">
    <property type="entry name" value="PROLINE-RICH PROTEIN 5"/>
    <property type="match status" value="1"/>
</dbReference>
<dbReference type="GO" id="GO:0031932">
    <property type="term" value="C:TORC2 complex"/>
    <property type="evidence" value="ECO:0007669"/>
    <property type="project" value="TreeGrafter"/>
</dbReference>
<feature type="compositionally biased region" description="Basic and acidic residues" evidence="2">
    <location>
        <begin position="81"/>
        <end position="96"/>
    </location>
</feature>
<evidence type="ECO:0000313" key="4">
    <source>
        <dbReference type="Proteomes" id="UP000518266"/>
    </source>
</evidence>
<feature type="region of interest" description="Disordered" evidence="2">
    <location>
        <begin position="1"/>
        <end position="59"/>
    </location>
</feature>
<reference evidence="3 4" key="1">
    <citation type="submission" date="2020-03" db="EMBL/GenBank/DDBJ databases">
        <title>Dissostichus mawsoni Genome sequencing and assembly.</title>
        <authorList>
            <person name="Park H."/>
        </authorList>
    </citation>
    <scope>NUCLEOTIDE SEQUENCE [LARGE SCALE GENOMIC DNA]</scope>
    <source>
        <strain evidence="3">DM0001</strain>
        <tissue evidence="3">Muscle</tissue>
    </source>
</reference>
<keyword evidence="4" id="KW-1185">Reference proteome</keyword>
<organism evidence="3 4">
    <name type="scientific">Dissostichus mawsoni</name>
    <name type="common">Antarctic cod</name>
    <dbReference type="NCBI Taxonomy" id="36200"/>
    <lineage>
        <taxon>Eukaryota</taxon>
        <taxon>Metazoa</taxon>
        <taxon>Chordata</taxon>
        <taxon>Craniata</taxon>
        <taxon>Vertebrata</taxon>
        <taxon>Euteleostomi</taxon>
        <taxon>Actinopterygii</taxon>
        <taxon>Neopterygii</taxon>
        <taxon>Teleostei</taxon>
        <taxon>Neoteleostei</taxon>
        <taxon>Acanthomorphata</taxon>
        <taxon>Eupercaria</taxon>
        <taxon>Perciformes</taxon>
        <taxon>Notothenioidei</taxon>
        <taxon>Nototheniidae</taxon>
        <taxon>Dissostichus</taxon>
    </lineage>
</organism>
<name>A0A7J5YYZ7_DISMA</name>
<feature type="compositionally biased region" description="Polar residues" evidence="2">
    <location>
        <begin position="32"/>
        <end position="45"/>
    </location>
</feature>
<evidence type="ECO:0008006" key="5">
    <source>
        <dbReference type="Google" id="ProtNLM"/>
    </source>
</evidence>
<proteinExistence type="inferred from homology"/>
<feature type="region of interest" description="Disordered" evidence="2">
    <location>
        <begin position="454"/>
        <end position="512"/>
    </location>
</feature>
<evidence type="ECO:0000313" key="3">
    <source>
        <dbReference type="EMBL" id="KAF3854690.1"/>
    </source>
</evidence>
<gene>
    <name evidence="3" type="ORF">F7725_022745</name>
</gene>
<comment type="caution">
    <text evidence="3">The sequence shown here is derived from an EMBL/GenBank/DDBJ whole genome shotgun (WGS) entry which is preliminary data.</text>
</comment>
<feature type="compositionally biased region" description="Low complexity" evidence="2">
    <location>
        <begin position="461"/>
        <end position="472"/>
    </location>
</feature>
<dbReference type="Pfam" id="PF08539">
    <property type="entry name" value="HbrB"/>
    <property type="match status" value="1"/>
</dbReference>
<protein>
    <recommendedName>
        <fullName evidence="5">Proline-rich protein 5</fullName>
    </recommendedName>
</protein>
<dbReference type="EMBL" id="JAAKFY010000007">
    <property type="protein sequence ID" value="KAF3854690.1"/>
    <property type="molecule type" value="Genomic_DNA"/>
</dbReference>
<dbReference type="OrthoDB" id="2290221at2759"/>
<comment type="similarity">
    <text evidence="1">Belongs to the PROTOR family.</text>
</comment>
<evidence type="ECO:0000256" key="2">
    <source>
        <dbReference type="SAM" id="MobiDB-lite"/>
    </source>
</evidence>
<dbReference type="PANTHER" id="PTHR32428">
    <property type="entry name" value="TARGET OF RAPAMYCIN COMPLEX 2 SUBUNIT BIT61-RELATED"/>
    <property type="match status" value="1"/>
</dbReference>
<dbReference type="Proteomes" id="UP000518266">
    <property type="component" value="Unassembled WGS sequence"/>
</dbReference>
<dbReference type="GO" id="GO:0038203">
    <property type="term" value="P:TORC2 signaling"/>
    <property type="evidence" value="ECO:0007669"/>
    <property type="project" value="TreeGrafter"/>
</dbReference>
<evidence type="ECO:0000256" key="1">
    <source>
        <dbReference type="ARBA" id="ARBA00010453"/>
    </source>
</evidence>